<dbReference type="Proteomes" id="UP001497392">
    <property type="component" value="Unassembled WGS sequence"/>
</dbReference>
<gene>
    <name evidence="1" type="primary">g1892</name>
    <name evidence="1" type="ORF">VP750_LOCUS1617</name>
</gene>
<proteinExistence type="predicted"/>
<comment type="caution">
    <text evidence="1">The sequence shown here is derived from an EMBL/GenBank/DDBJ whole genome shotgun (WGS) entry which is preliminary data.</text>
</comment>
<evidence type="ECO:0000313" key="2">
    <source>
        <dbReference type="Proteomes" id="UP001497392"/>
    </source>
</evidence>
<reference evidence="1 2" key="1">
    <citation type="submission" date="2024-06" db="EMBL/GenBank/DDBJ databases">
        <authorList>
            <person name="Kraege A."/>
            <person name="Thomma B."/>
        </authorList>
    </citation>
    <scope>NUCLEOTIDE SEQUENCE [LARGE SCALE GENOMIC DNA]</scope>
</reference>
<sequence length="78" mass="8674">MEKPRKAQRRQIPVMPKDLTGAYNTGFTLADLTPEDSMCMFPTYSEAEAMLKPMTRAKKGALLTPTSINNSLPNAKRT</sequence>
<organism evidence="1 2">
    <name type="scientific">Coccomyxa viridis</name>
    <dbReference type="NCBI Taxonomy" id="1274662"/>
    <lineage>
        <taxon>Eukaryota</taxon>
        <taxon>Viridiplantae</taxon>
        <taxon>Chlorophyta</taxon>
        <taxon>core chlorophytes</taxon>
        <taxon>Trebouxiophyceae</taxon>
        <taxon>Trebouxiophyceae incertae sedis</taxon>
        <taxon>Coccomyxaceae</taxon>
        <taxon>Coccomyxa</taxon>
    </lineage>
</organism>
<accession>A0ABP1FPB2</accession>
<keyword evidence="2" id="KW-1185">Reference proteome</keyword>
<name>A0ABP1FPB2_9CHLO</name>
<evidence type="ECO:0000313" key="1">
    <source>
        <dbReference type="EMBL" id="CAL5219958.1"/>
    </source>
</evidence>
<protein>
    <submittedName>
        <fullName evidence="1">G1892 protein</fullName>
    </submittedName>
</protein>
<dbReference type="EMBL" id="CAXHTA020000002">
    <property type="protein sequence ID" value="CAL5219958.1"/>
    <property type="molecule type" value="Genomic_DNA"/>
</dbReference>